<dbReference type="Pfam" id="PF13568">
    <property type="entry name" value="OMP_b-brl_2"/>
    <property type="match status" value="1"/>
</dbReference>
<dbReference type="AlphaFoldDB" id="A0A645DP51"/>
<evidence type="ECO:0000259" key="1">
    <source>
        <dbReference type="Pfam" id="PF13568"/>
    </source>
</evidence>
<dbReference type="EMBL" id="VSSQ01038175">
    <property type="protein sequence ID" value="MPM91061.1"/>
    <property type="molecule type" value="Genomic_DNA"/>
</dbReference>
<accession>A0A645DP51</accession>
<reference evidence="2" key="1">
    <citation type="submission" date="2019-08" db="EMBL/GenBank/DDBJ databases">
        <authorList>
            <person name="Kucharzyk K."/>
            <person name="Murdoch R.W."/>
            <person name="Higgins S."/>
            <person name="Loffler F."/>
        </authorList>
    </citation>
    <scope>NUCLEOTIDE SEQUENCE</scope>
</reference>
<name>A0A645DP51_9ZZZZ</name>
<dbReference type="InterPro" id="IPR025665">
    <property type="entry name" value="Beta-barrel_OMP_2"/>
</dbReference>
<comment type="caution">
    <text evidence="2">The sequence shown here is derived from an EMBL/GenBank/DDBJ whole genome shotgun (WGS) entry which is preliminary data.</text>
</comment>
<sequence>MKKILPLLLLLLAFRAGAQSFEGGFRLGMTGTQVQGDRLSGFDKAGITGGFIVALPLNEFTDLGMELLFVQKGSRQNPTNRNGLTKYVMRLNYIEIPILYRRQLKKSFGFETGLSFGVLLQTTDVEYDINGIIPARPDFEKYELAAHIGFRYFLSEKNTINLRYSNSILPIRKAPGISTYNYFDRGQYNLALALTYEHRF</sequence>
<evidence type="ECO:0000313" key="2">
    <source>
        <dbReference type="EMBL" id="MPM91061.1"/>
    </source>
</evidence>
<feature type="domain" description="Outer membrane protein beta-barrel" evidence="1">
    <location>
        <begin position="18"/>
        <end position="168"/>
    </location>
</feature>
<organism evidence="2">
    <name type="scientific">bioreactor metagenome</name>
    <dbReference type="NCBI Taxonomy" id="1076179"/>
    <lineage>
        <taxon>unclassified sequences</taxon>
        <taxon>metagenomes</taxon>
        <taxon>ecological metagenomes</taxon>
    </lineage>
</organism>
<proteinExistence type="predicted"/>
<protein>
    <recommendedName>
        <fullName evidence="1">Outer membrane protein beta-barrel domain-containing protein</fullName>
    </recommendedName>
</protein>
<gene>
    <name evidence="2" type="ORF">SDC9_138186</name>
</gene>